<dbReference type="Proteomes" id="UP001596267">
    <property type="component" value="Unassembled WGS sequence"/>
</dbReference>
<dbReference type="EMBL" id="JBHSTQ010000006">
    <property type="protein sequence ID" value="MFC6386555.1"/>
    <property type="molecule type" value="Genomic_DNA"/>
</dbReference>
<dbReference type="Pfam" id="PF13561">
    <property type="entry name" value="adh_short_C2"/>
    <property type="match status" value="1"/>
</dbReference>
<comment type="similarity">
    <text evidence="1">Belongs to the short-chain dehydrogenases/reductases (SDR) family.</text>
</comment>
<dbReference type="PRINTS" id="PR00080">
    <property type="entry name" value="SDRFAMILY"/>
</dbReference>
<dbReference type="InterPro" id="IPR036291">
    <property type="entry name" value="NAD(P)-bd_dom_sf"/>
</dbReference>
<dbReference type="InterPro" id="IPR050259">
    <property type="entry name" value="SDR"/>
</dbReference>
<dbReference type="CDD" id="cd05233">
    <property type="entry name" value="SDR_c"/>
    <property type="match status" value="1"/>
</dbReference>
<organism evidence="2 3">
    <name type="scientific">Sporolactobacillus kofuensis</name>
    <dbReference type="NCBI Taxonomy" id="269672"/>
    <lineage>
        <taxon>Bacteria</taxon>
        <taxon>Bacillati</taxon>
        <taxon>Bacillota</taxon>
        <taxon>Bacilli</taxon>
        <taxon>Bacillales</taxon>
        <taxon>Sporolactobacillaceae</taxon>
        <taxon>Sporolactobacillus</taxon>
    </lineage>
</organism>
<dbReference type="PANTHER" id="PTHR42879:SF2">
    <property type="entry name" value="3-OXOACYL-[ACYL-CARRIER-PROTEIN] REDUCTASE FABG"/>
    <property type="match status" value="1"/>
</dbReference>
<reference evidence="3" key="1">
    <citation type="journal article" date="2019" name="Int. J. Syst. Evol. Microbiol.">
        <title>The Global Catalogue of Microorganisms (GCM) 10K type strain sequencing project: providing services to taxonomists for standard genome sequencing and annotation.</title>
        <authorList>
            <consortium name="The Broad Institute Genomics Platform"/>
            <consortium name="The Broad Institute Genome Sequencing Center for Infectious Disease"/>
            <person name="Wu L."/>
            <person name="Ma J."/>
        </authorList>
    </citation>
    <scope>NUCLEOTIDE SEQUENCE [LARGE SCALE GENOMIC DNA]</scope>
    <source>
        <strain evidence="3">CCUG 42001</strain>
    </source>
</reference>
<sequence>MANEQKHVIVTGASSGIGRASAIALAQRGYTVHLIGRNAERLADVQAKTTINGIQSQTYQLELTDQAAVKQTFDEIYLKTSRIDGLVNAAGIFYTTDVLDYNDPSWEEIMNVNYYGTLYPSLALLPKLFDQGFGSIVNVTSVDAFDGILNYGAYAASKGAVTSLTKTLALEGASKNVRVNAVVPGITDTEMTHERILENIEKYRKKVPMQRAAQATEVAQPIAFLISNDSSYITGQSLHVNGGWRLA</sequence>
<dbReference type="PANTHER" id="PTHR42879">
    <property type="entry name" value="3-OXOACYL-(ACYL-CARRIER-PROTEIN) REDUCTASE"/>
    <property type="match status" value="1"/>
</dbReference>
<keyword evidence="3" id="KW-1185">Reference proteome</keyword>
<keyword evidence="2" id="KW-0560">Oxidoreductase</keyword>
<accession>A0ABW1WHJ0</accession>
<dbReference type="InterPro" id="IPR020904">
    <property type="entry name" value="Sc_DH/Rdtase_CS"/>
</dbReference>
<dbReference type="GO" id="GO:0016491">
    <property type="term" value="F:oxidoreductase activity"/>
    <property type="evidence" value="ECO:0007669"/>
    <property type="project" value="UniProtKB-KW"/>
</dbReference>
<dbReference type="PROSITE" id="PS00061">
    <property type="entry name" value="ADH_SHORT"/>
    <property type="match status" value="1"/>
</dbReference>
<protein>
    <submittedName>
        <fullName evidence="2">SDR family NAD(P)-dependent oxidoreductase</fullName>
        <ecNumber evidence="2">1.1.1.-</ecNumber>
    </submittedName>
</protein>
<evidence type="ECO:0000313" key="3">
    <source>
        <dbReference type="Proteomes" id="UP001596267"/>
    </source>
</evidence>
<comment type="caution">
    <text evidence="2">The sequence shown here is derived from an EMBL/GenBank/DDBJ whole genome shotgun (WGS) entry which is preliminary data.</text>
</comment>
<evidence type="ECO:0000256" key="1">
    <source>
        <dbReference type="ARBA" id="ARBA00006484"/>
    </source>
</evidence>
<dbReference type="PRINTS" id="PR00081">
    <property type="entry name" value="GDHRDH"/>
</dbReference>
<dbReference type="Gene3D" id="3.40.50.720">
    <property type="entry name" value="NAD(P)-binding Rossmann-like Domain"/>
    <property type="match status" value="1"/>
</dbReference>
<dbReference type="SUPFAM" id="SSF51735">
    <property type="entry name" value="NAD(P)-binding Rossmann-fold domains"/>
    <property type="match status" value="1"/>
</dbReference>
<name>A0ABW1WHJ0_9BACL</name>
<dbReference type="EC" id="1.1.1.-" evidence="2"/>
<dbReference type="InterPro" id="IPR002347">
    <property type="entry name" value="SDR_fam"/>
</dbReference>
<evidence type="ECO:0000313" key="2">
    <source>
        <dbReference type="EMBL" id="MFC6386555.1"/>
    </source>
</evidence>
<gene>
    <name evidence="2" type="ORF">ACFP7A_08065</name>
</gene>
<dbReference type="RefSeq" id="WP_253054006.1">
    <property type="nucleotide sequence ID" value="NZ_JAMXWN010000006.1"/>
</dbReference>
<proteinExistence type="inferred from homology"/>